<keyword evidence="1" id="KW-0732">Signal</keyword>
<dbReference type="RefSeq" id="WP_138730480.1">
    <property type="nucleotide sequence ID" value="NZ_SRMP02000011.1"/>
</dbReference>
<comment type="caution">
    <text evidence="2">The sequence shown here is derived from an EMBL/GenBank/DDBJ whole genome shotgun (WGS) entry which is preliminary data.</text>
</comment>
<dbReference type="EMBL" id="SRMP02000011">
    <property type="protein sequence ID" value="MFN0291270.1"/>
    <property type="molecule type" value="Genomic_DNA"/>
</dbReference>
<name>A0ABW9JFV7_9SPHI</name>
<evidence type="ECO:0000313" key="2">
    <source>
        <dbReference type="EMBL" id="MFN0291270.1"/>
    </source>
</evidence>
<organism evidence="2 3">
    <name type="scientific">Pedobacter helvus</name>
    <dbReference type="NCBI Taxonomy" id="2563444"/>
    <lineage>
        <taxon>Bacteria</taxon>
        <taxon>Pseudomonadati</taxon>
        <taxon>Bacteroidota</taxon>
        <taxon>Sphingobacteriia</taxon>
        <taxon>Sphingobacteriales</taxon>
        <taxon>Sphingobacteriaceae</taxon>
        <taxon>Pedobacter</taxon>
    </lineage>
</organism>
<gene>
    <name evidence="2" type="ORF">E5L68_007690</name>
</gene>
<reference evidence="2 3" key="1">
    <citation type="submission" date="2024-12" db="EMBL/GenBank/DDBJ databases">
        <authorList>
            <person name="Hu S."/>
        </authorList>
    </citation>
    <scope>NUCLEOTIDE SEQUENCE [LARGE SCALE GENOMIC DNA]</scope>
    <source>
        <strain evidence="2 3">P-25</strain>
    </source>
</reference>
<keyword evidence="3" id="KW-1185">Reference proteome</keyword>
<feature type="chain" id="PRO_5046717323" description="DUF3828 domain-containing protein" evidence="1">
    <location>
        <begin position="20"/>
        <end position="328"/>
    </location>
</feature>
<feature type="signal peptide" evidence="1">
    <location>
        <begin position="1"/>
        <end position="19"/>
    </location>
</feature>
<accession>A0ABW9JFV7</accession>
<dbReference type="Proteomes" id="UP001517367">
    <property type="component" value="Unassembled WGS sequence"/>
</dbReference>
<evidence type="ECO:0008006" key="4">
    <source>
        <dbReference type="Google" id="ProtNLM"/>
    </source>
</evidence>
<evidence type="ECO:0000313" key="3">
    <source>
        <dbReference type="Proteomes" id="UP001517367"/>
    </source>
</evidence>
<proteinExistence type="predicted"/>
<protein>
    <recommendedName>
        <fullName evidence="4">DUF3828 domain-containing protein</fullName>
    </recommendedName>
</protein>
<sequence>MKRIVLLLFTTFSFNISFAQIKNFEDERDYLFALSALIEQSYTEKYAENANHIYQEKYEGVMRQLFQFDPSSMNLVYYKTPYEETDNGKHTSAIQWLTKYVVPIFEIDTIIGNSVKNTITIKMKDDKATIQTYMLMSGNEYYPAAKENSLIIKSNKLLKIRNLEKRLNWRIAELQNFDKKKKALITYLNKKLQTEVAYQIKDSLNYRNDKKFKVTQEFQLDNSGQWLSVSVERKNINGNPLIERQMVQLKNVIGVGKDISVLLESKPNCVKKTTEVKNSPTTERKIETVDNLFFLHLCYEQNNEHIGNEIINLLVQLGINATKKAWYD</sequence>
<evidence type="ECO:0000256" key="1">
    <source>
        <dbReference type="SAM" id="SignalP"/>
    </source>
</evidence>